<evidence type="ECO:0000256" key="1">
    <source>
        <dbReference type="ARBA" id="ARBA00005863"/>
    </source>
</evidence>
<comment type="similarity">
    <text evidence="1">Belongs to the LovG family.</text>
</comment>
<feature type="domain" description="Serine hydrolase" evidence="3">
    <location>
        <begin position="6"/>
        <end position="221"/>
    </location>
</feature>
<dbReference type="Gene3D" id="3.40.50.1820">
    <property type="entry name" value="alpha/beta hydrolase"/>
    <property type="match status" value="1"/>
</dbReference>
<dbReference type="Pfam" id="PF03959">
    <property type="entry name" value="FSH1"/>
    <property type="match status" value="1"/>
</dbReference>
<dbReference type="GO" id="GO:0005737">
    <property type="term" value="C:cytoplasm"/>
    <property type="evidence" value="ECO:0007669"/>
    <property type="project" value="TreeGrafter"/>
</dbReference>
<dbReference type="InterPro" id="IPR029058">
    <property type="entry name" value="AB_hydrolase_fold"/>
</dbReference>
<dbReference type="InterPro" id="IPR005645">
    <property type="entry name" value="FSH-like_dom"/>
</dbReference>
<keyword evidence="2" id="KW-0378">Hydrolase</keyword>
<proteinExistence type="inferred from homology"/>
<dbReference type="InterPro" id="IPR050593">
    <property type="entry name" value="LovG"/>
</dbReference>
<organism evidence="4 5">
    <name type="scientific">Pyricularia grisea</name>
    <name type="common">Crabgrass-specific blast fungus</name>
    <name type="synonym">Magnaporthe grisea</name>
    <dbReference type="NCBI Taxonomy" id="148305"/>
    <lineage>
        <taxon>Eukaryota</taxon>
        <taxon>Fungi</taxon>
        <taxon>Dikarya</taxon>
        <taxon>Ascomycota</taxon>
        <taxon>Pezizomycotina</taxon>
        <taxon>Sordariomycetes</taxon>
        <taxon>Sordariomycetidae</taxon>
        <taxon>Magnaporthales</taxon>
        <taxon>Pyriculariaceae</taxon>
        <taxon>Pyricularia</taxon>
    </lineage>
</organism>
<evidence type="ECO:0000259" key="3">
    <source>
        <dbReference type="Pfam" id="PF03959"/>
    </source>
</evidence>
<protein>
    <recommendedName>
        <fullName evidence="3">Serine hydrolase domain-containing protein</fullName>
    </recommendedName>
</protein>
<reference evidence="5" key="2">
    <citation type="submission" date="2019-10" db="EMBL/GenBank/DDBJ databases">
        <authorList>
            <consortium name="NCBI Genome Project"/>
        </authorList>
    </citation>
    <scope>NUCLEOTIDE SEQUENCE</scope>
    <source>
        <strain evidence="5">NI907</strain>
    </source>
</reference>
<dbReference type="SUPFAM" id="SSF53474">
    <property type="entry name" value="alpha/beta-Hydrolases"/>
    <property type="match status" value="1"/>
</dbReference>
<dbReference type="AlphaFoldDB" id="A0A6P8ANP5"/>
<evidence type="ECO:0000256" key="2">
    <source>
        <dbReference type="ARBA" id="ARBA00022801"/>
    </source>
</evidence>
<accession>A0A6P8ANP5</accession>
<keyword evidence="4" id="KW-1185">Reference proteome</keyword>
<sequence>MKQPVSRILCLHGDGTNAAIFAAQARHLARALAPHNIELVHVTAPFECQAGFGVSPFFDDCGPFYRWFPRDDFNPQVDGPSAVAAAVETANDLRYEYGDDRDAFVGILGFSSSAGIVAGILAAQDLAAKRPDLRSDVYYRFRFGVIINGTGMPLQFLDAQEGEYDWRNKPINVPTVAVIGTLDQWESQSRRIVQCFNGEVVKCFEYENDHVVPTDEKQVREIANAIVTVAAVA</sequence>
<dbReference type="RefSeq" id="XP_030976522.1">
    <property type="nucleotide sequence ID" value="XM_031131775.1"/>
</dbReference>
<reference evidence="5" key="3">
    <citation type="submission" date="2025-08" db="UniProtKB">
        <authorList>
            <consortium name="RefSeq"/>
        </authorList>
    </citation>
    <scope>IDENTIFICATION</scope>
    <source>
        <strain evidence="5">NI907</strain>
    </source>
</reference>
<dbReference type="GO" id="GO:0016787">
    <property type="term" value="F:hydrolase activity"/>
    <property type="evidence" value="ECO:0007669"/>
    <property type="project" value="UniProtKB-KW"/>
</dbReference>
<gene>
    <name evidence="5" type="ORF">PgNI_11811</name>
</gene>
<evidence type="ECO:0000313" key="4">
    <source>
        <dbReference type="Proteomes" id="UP000515153"/>
    </source>
</evidence>
<evidence type="ECO:0000313" key="5">
    <source>
        <dbReference type="RefSeq" id="XP_030976522.1"/>
    </source>
</evidence>
<dbReference type="KEGG" id="pgri:PgNI_11811"/>
<reference evidence="4 5" key="1">
    <citation type="journal article" date="2019" name="Mol. Biol. Evol.">
        <title>Blast fungal genomes show frequent chromosomal changes, gene gains and losses, and effector gene turnover.</title>
        <authorList>
            <person name="Gomez Luciano L.B."/>
            <person name="Jason Tsai I."/>
            <person name="Chuma I."/>
            <person name="Tosa Y."/>
            <person name="Chen Y.H."/>
            <person name="Li J.Y."/>
            <person name="Li M.Y."/>
            <person name="Jade Lu M.Y."/>
            <person name="Nakayashiki H."/>
            <person name="Li W.H."/>
        </authorList>
    </citation>
    <scope>NUCLEOTIDE SEQUENCE [LARGE SCALE GENOMIC DNA]</scope>
    <source>
        <strain evidence="4 5">NI907</strain>
    </source>
</reference>
<dbReference type="GO" id="GO:0044550">
    <property type="term" value="P:secondary metabolite biosynthetic process"/>
    <property type="evidence" value="ECO:0007669"/>
    <property type="project" value="TreeGrafter"/>
</dbReference>
<dbReference type="PANTHER" id="PTHR48070">
    <property type="entry name" value="ESTERASE OVCA2"/>
    <property type="match status" value="1"/>
</dbReference>
<name>A0A6P8ANP5_PYRGI</name>
<dbReference type="GO" id="GO:0005634">
    <property type="term" value="C:nucleus"/>
    <property type="evidence" value="ECO:0007669"/>
    <property type="project" value="TreeGrafter"/>
</dbReference>
<dbReference type="PANTHER" id="PTHR48070:SF3">
    <property type="entry name" value="ESTERASE DBAE-RELATED"/>
    <property type="match status" value="1"/>
</dbReference>
<dbReference type="GeneID" id="41966680"/>
<dbReference type="Proteomes" id="UP000515153">
    <property type="component" value="Chromosome V"/>
</dbReference>